<keyword evidence="4" id="KW-0694">RNA-binding</keyword>
<comment type="caution">
    <text evidence="7">The sequence shown here is derived from an EMBL/GenBank/DDBJ whole genome shotgun (WGS) entry which is preliminary data.</text>
</comment>
<sequence>MAKDAIKMSGKITKMHSTKDYDVLLENGITIKAFISGKMSFHNIKMIPGDQVDVELSPYDMTKGRIVFRHK</sequence>
<dbReference type="NCBIfam" id="TIGR00008">
    <property type="entry name" value="infA"/>
    <property type="match status" value="1"/>
</dbReference>
<keyword evidence="2 4" id="KW-0396">Initiation factor</keyword>
<evidence type="ECO:0000259" key="6">
    <source>
        <dbReference type="PROSITE" id="PS50832"/>
    </source>
</evidence>
<keyword evidence="4" id="KW-0699">rRNA-binding</keyword>
<dbReference type="PROSITE" id="PS50832">
    <property type="entry name" value="S1_IF1_TYPE"/>
    <property type="match status" value="1"/>
</dbReference>
<dbReference type="Proteomes" id="UP000316851">
    <property type="component" value="Unassembled WGS sequence"/>
</dbReference>
<dbReference type="InterPro" id="IPR004368">
    <property type="entry name" value="TIF_IF1"/>
</dbReference>
<dbReference type="Gene3D" id="2.40.50.140">
    <property type="entry name" value="Nucleic acid-binding proteins"/>
    <property type="match status" value="1"/>
</dbReference>
<evidence type="ECO:0000256" key="3">
    <source>
        <dbReference type="ARBA" id="ARBA00022917"/>
    </source>
</evidence>
<name>A0ABY2Z016_9BACT</name>
<comment type="subcellular location">
    <subcellularLocation>
        <location evidence="4">Cytoplasm</location>
    </subcellularLocation>
</comment>
<reference evidence="7" key="1">
    <citation type="submission" date="2019-06" db="EMBL/GenBank/DDBJ databases">
        <title>Mycoplasma neophronis type strain whole genome sequence.</title>
        <authorList>
            <person name="Spergser J."/>
        </authorList>
    </citation>
    <scope>NUCLEOTIDE SEQUENCE [LARGE SCALE GENOMIC DNA]</scope>
    <source>
        <strain evidence="7">DSM 24097</strain>
    </source>
</reference>
<dbReference type="PANTHER" id="PTHR33370">
    <property type="entry name" value="TRANSLATION INITIATION FACTOR IF-1, CHLOROPLASTIC"/>
    <property type="match status" value="1"/>
</dbReference>
<keyword evidence="8" id="KW-1185">Reference proteome</keyword>
<evidence type="ECO:0000256" key="1">
    <source>
        <dbReference type="ARBA" id="ARBA00010939"/>
    </source>
</evidence>
<dbReference type="GO" id="GO:0003743">
    <property type="term" value="F:translation initiation factor activity"/>
    <property type="evidence" value="ECO:0007669"/>
    <property type="project" value="UniProtKB-KW"/>
</dbReference>
<dbReference type="CDD" id="cd04451">
    <property type="entry name" value="S1_IF1"/>
    <property type="match status" value="1"/>
</dbReference>
<evidence type="ECO:0000256" key="4">
    <source>
        <dbReference type="HAMAP-Rule" id="MF_00075"/>
    </source>
</evidence>
<proteinExistence type="inferred from homology"/>
<dbReference type="EMBL" id="VHHP01000005">
    <property type="protein sequence ID" value="TPR53661.1"/>
    <property type="molecule type" value="Genomic_DNA"/>
</dbReference>
<comment type="subunit">
    <text evidence="4">Component of the 30S ribosomal translation pre-initiation complex which assembles on the 30S ribosome in the order IF-2 and IF-3, IF-1 and N-formylmethionyl-tRNA(fMet); mRNA recruitment can occur at any time during PIC assembly.</text>
</comment>
<dbReference type="HAMAP" id="MF_00075">
    <property type="entry name" value="IF_1"/>
    <property type="match status" value="1"/>
</dbReference>
<dbReference type="Pfam" id="PF01176">
    <property type="entry name" value="eIF-1a"/>
    <property type="match status" value="1"/>
</dbReference>
<dbReference type="RefSeq" id="WP_140914887.1">
    <property type="nucleotide sequence ID" value="NZ_VHHP01000005.1"/>
</dbReference>
<dbReference type="InterPro" id="IPR012340">
    <property type="entry name" value="NA-bd_OB-fold"/>
</dbReference>
<keyword evidence="4" id="KW-0963">Cytoplasm</keyword>
<evidence type="ECO:0000256" key="2">
    <source>
        <dbReference type="ARBA" id="ARBA00022540"/>
    </source>
</evidence>
<evidence type="ECO:0000313" key="7">
    <source>
        <dbReference type="EMBL" id="TPR53661.1"/>
    </source>
</evidence>
<dbReference type="PANTHER" id="PTHR33370:SF1">
    <property type="entry name" value="TRANSLATION INITIATION FACTOR IF-1, CHLOROPLASTIC"/>
    <property type="match status" value="1"/>
</dbReference>
<keyword evidence="3 4" id="KW-0648">Protein biosynthesis</keyword>
<evidence type="ECO:0000256" key="5">
    <source>
        <dbReference type="NCBIfam" id="TIGR00008"/>
    </source>
</evidence>
<comment type="similarity">
    <text evidence="1 4">Belongs to the IF-1 family.</text>
</comment>
<gene>
    <name evidence="4 7" type="primary">infA</name>
    <name evidence="7" type="ORF">FJR74_02035</name>
</gene>
<evidence type="ECO:0000313" key="8">
    <source>
        <dbReference type="Proteomes" id="UP000316851"/>
    </source>
</evidence>
<feature type="domain" description="S1-like" evidence="6">
    <location>
        <begin position="1"/>
        <end position="71"/>
    </location>
</feature>
<comment type="function">
    <text evidence="4">One of the essential components for the initiation of protein synthesis. Stabilizes the binding of IF-2 and IF-3 on the 30S subunit to which N-formylmethionyl-tRNA(fMet) subsequently binds. Helps modulate mRNA selection, yielding the 30S pre-initiation complex (PIC). Upon addition of the 50S ribosomal subunit IF-1, IF-2 and IF-3 are released leaving the mature 70S translation initiation complex.</text>
</comment>
<dbReference type="SUPFAM" id="SSF50249">
    <property type="entry name" value="Nucleic acid-binding proteins"/>
    <property type="match status" value="1"/>
</dbReference>
<protein>
    <recommendedName>
        <fullName evidence="4 5">Translation initiation factor IF-1</fullName>
    </recommendedName>
</protein>
<organism evidence="7 8">
    <name type="scientific">Metamycoplasma neophronis</name>
    <dbReference type="NCBI Taxonomy" id="872983"/>
    <lineage>
        <taxon>Bacteria</taxon>
        <taxon>Bacillati</taxon>
        <taxon>Mycoplasmatota</taxon>
        <taxon>Mycoplasmoidales</taxon>
        <taxon>Metamycoplasmataceae</taxon>
        <taxon>Metamycoplasma</taxon>
    </lineage>
</organism>
<dbReference type="InterPro" id="IPR006196">
    <property type="entry name" value="RNA-binding_domain_S1_IF1"/>
</dbReference>
<accession>A0ABY2Z016</accession>